<dbReference type="EMBL" id="JAAYSN010000243">
    <property type="protein sequence ID" value="NLP39824.1"/>
    <property type="molecule type" value="Genomic_DNA"/>
</dbReference>
<dbReference type="AlphaFoldDB" id="A0A7X8RGI7"/>
<feature type="transmembrane region" description="Helical" evidence="2">
    <location>
        <begin position="536"/>
        <end position="557"/>
    </location>
</feature>
<evidence type="ECO:0000313" key="4">
    <source>
        <dbReference type="Proteomes" id="UP000568696"/>
    </source>
</evidence>
<dbReference type="InterPro" id="IPR046671">
    <property type="entry name" value="DUF6541"/>
</dbReference>
<feature type="transmembrane region" description="Helical" evidence="2">
    <location>
        <begin position="341"/>
        <end position="357"/>
    </location>
</feature>
<feature type="transmembrane region" description="Helical" evidence="2">
    <location>
        <begin position="463"/>
        <end position="481"/>
    </location>
</feature>
<feature type="transmembrane region" description="Helical" evidence="2">
    <location>
        <begin position="501"/>
        <end position="524"/>
    </location>
</feature>
<gene>
    <name evidence="3" type="ORF">GX356_08935</name>
</gene>
<name>A0A7X8RGI7_9CORY</name>
<proteinExistence type="predicted"/>
<protein>
    <submittedName>
        <fullName evidence="3">Uncharacterized protein</fullName>
    </submittedName>
</protein>
<feature type="transmembrane region" description="Helical" evidence="2">
    <location>
        <begin position="6"/>
        <end position="24"/>
    </location>
</feature>
<feature type="transmembrane region" description="Helical" evidence="2">
    <location>
        <begin position="64"/>
        <end position="84"/>
    </location>
</feature>
<feature type="transmembrane region" description="Helical" evidence="2">
    <location>
        <begin position="294"/>
        <end position="312"/>
    </location>
</feature>
<feature type="transmembrane region" description="Helical" evidence="2">
    <location>
        <begin position="136"/>
        <end position="156"/>
    </location>
</feature>
<keyword evidence="2" id="KW-0812">Transmembrane</keyword>
<keyword evidence="2" id="KW-1133">Transmembrane helix</keyword>
<evidence type="ECO:0000313" key="3">
    <source>
        <dbReference type="EMBL" id="NLP39824.1"/>
    </source>
</evidence>
<feature type="transmembrane region" description="Helical" evidence="2">
    <location>
        <begin position="440"/>
        <end position="456"/>
    </location>
</feature>
<dbReference type="Pfam" id="PF20176">
    <property type="entry name" value="DUF6541"/>
    <property type="match status" value="1"/>
</dbReference>
<evidence type="ECO:0000256" key="2">
    <source>
        <dbReference type="SAM" id="Phobius"/>
    </source>
</evidence>
<feature type="region of interest" description="Disordered" evidence="1">
    <location>
        <begin position="725"/>
        <end position="784"/>
    </location>
</feature>
<comment type="caution">
    <text evidence="3">The sequence shown here is derived from an EMBL/GenBank/DDBJ whole genome shotgun (WGS) entry which is preliminary data.</text>
</comment>
<dbReference type="Proteomes" id="UP000568696">
    <property type="component" value="Unassembled WGS sequence"/>
</dbReference>
<feature type="transmembrane region" description="Helical" evidence="2">
    <location>
        <begin position="270"/>
        <end position="288"/>
    </location>
</feature>
<feature type="transmembrane region" description="Helical" evidence="2">
    <location>
        <begin position="31"/>
        <end position="52"/>
    </location>
</feature>
<feature type="region of interest" description="Disordered" evidence="1">
    <location>
        <begin position="94"/>
        <end position="116"/>
    </location>
</feature>
<organism evidence="3 4">
    <name type="scientific">Corynebacterium pollutisoli</name>
    <dbReference type="NCBI Taxonomy" id="1610489"/>
    <lineage>
        <taxon>Bacteria</taxon>
        <taxon>Bacillati</taxon>
        <taxon>Actinomycetota</taxon>
        <taxon>Actinomycetes</taxon>
        <taxon>Mycobacteriales</taxon>
        <taxon>Corynebacteriaceae</taxon>
        <taxon>Corynebacterium</taxon>
    </lineage>
</organism>
<accession>A0A7X8RGI7</accession>
<reference evidence="3 4" key="1">
    <citation type="journal article" date="2020" name="Biotechnol. Biofuels">
        <title>New insights from the biogas microbiome by comprehensive genome-resolved metagenomics of nearly 1600 species originating from multiple anaerobic digesters.</title>
        <authorList>
            <person name="Campanaro S."/>
            <person name="Treu L."/>
            <person name="Rodriguez-R L.M."/>
            <person name="Kovalovszki A."/>
            <person name="Ziels R.M."/>
            <person name="Maus I."/>
            <person name="Zhu X."/>
            <person name="Kougias P.G."/>
            <person name="Basile A."/>
            <person name="Luo G."/>
            <person name="Schluter A."/>
            <person name="Konstantinidis K.T."/>
            <person name="Angelidaki I."/>
        </authorList>
    </citation>
    <scope>NUCLEOTIDE SEQUENCE [LARGE SCALE GENOMIC DNA]</scope>
    <source>
        <strain evidence="3">AS23ysBPME_344</strain>
    </source>
</reference>
<evidence type="ECO:0000256" key="1">
    <source>
        <dbReference type="SAM" id="MobiDB-lite"/>
    </source>
</evidence>
<keyword evidence="2" id="KW-0472">Membrane</keyword>
<feature type="transmembrane region" description="Helical" evidence="2">
    <location>
        <begin position="378"/>
        <end position="395"/>
    </location>
</feature>
<sequence>METSTLVLIAALVFTVPGASLGWISGLRLPWALAGSIPVTFGLYGLAGWILGQLDIRFDWLSFAVFWALCALVAGLWRWAFLLASRRRHRHRRRHHVPAEDTAPGSTALSAASGAEDVDKRRARWWRTRQGRQGGLLDPAWILPFAGVATGMWLIIDHSMKLFEEVPRGLGNIVQGWDVHWHASMVRWFMDAGIGDPTRMGELRHIETGNDLYYPSAWHIGAGLAGQAANITPIEALNLTSVVLPGMLLPLSVALIAWKLIGRVGLTAQIAAGIAGIAIFASPVLMWIGTYTGMWPYLASMSAVGVVIGLFMHVPYRPVAALAAMLAFTGVVQMHPAPVTVVVLALALWWLFYLVWAPSRRPVSARDAVLVRLQDVGWLALSGGLGVAILLPQLLSGSEATEEVSSWTAVEDVTRGESWEMAIQMQTRHTDFFPDLNQTLLMWLAGFGAVALLVWRRNLWAPLFWFLSVAMTANALLPFDTMWGEWLAIVGNLHYATAHRLVMPVALFTFAAAAVGVAVIIRLLSLAPLRMTSPWTQVSVAVSLILALGAGWGTYVWTTRDTVIEGLEPSMNGPRHDDRMVSEADIRAFDWLSGQPDAYEGTIFGEPADGHGWMYAYNGLPSVMRHYLWPHVPRTSDTDLLYWHSDLIGVGNHGDPDQENNVDKAAQRMDVKYYFVSPWSFWAFQEPRFEMIDGLWHTPGVTPVYRDQNVAIFAVNQQFTDEEILGMRSPGNSPEELPPLPLDAAGNPVIHRPSKPDSGGDAPLETPSNPALDAPPVEIPGTRP</sequence>